<dbReference type="PANTHER" id="PTHR11225:SF4">
    <property type="entry name" value="NUCLEAR PORE COMPLEX PROTEIN NUP93"/>
    <property type="match status" value="1"/>
</dbReference>
<keyword evidence="3 5" id="KW-0906">Nuclear pore complex</keyword>
<dbReference type="PANTHER" id="PTHR11225">
    <property type="entry name" value="NUCLEAR PORE COMPLEX PROTEIN NUP93 NUCLEOPORIN NUP93 DEAD EYE PROTEIN"/>
    <property type="match status" value="1"/>
</dbReference>
<dbReference type="GO" id="GO:0051028">
    <property type="term" value="P:mRNA transport"/>
    <property type="evidence" value="ECO:0007669"/>
    <property type="project" value="UniProtKB-KW"/>
</dbReference>
<proteinExistence type="inferred from homology"/>
<evidence type="ECO:0000256" key="2">
    <source>
        <dbReference type="ARBA" id="ARBA00010186"/>
    </source>
</evidence>
<keyword evidence="5" id="KW-0509">mRNA transport</keyword>
<keyword evidence="5" id="KW-0811">Translocation</keyword>
<reference evidence="6" key="3">
    <citation type="submission" date="2020-05" db="UniProtKB">
        <authorList>
            <consortium name="EnsemblMetazoa"/>
        </authorList>
    </citation>
    <scope>IDENTIFICATION</scope>
    <source>
        <strain evidence="6">PEST</strain>
    </source>
</reference>
<keyword evidence="5" id="KW-0472">Membrane</keyword>
<comment type="subcellular location">
    <subcellularLocation>
        <location evidence="1 5">Nucleus</location>
        <location evidence="1 5">Nuclear pore complex</location>
    </subcellularLocation>
</comment>
<keyword evidence="4 5" id="KW-0539">Nucleus</keyword>
<sequence>MDIAYTKYKTMKGKDVAKFDDLGKKNQLSYLREQAKALTNMAAMVPYRMPGDTNSRLIQTEILMH</sequence>
<dbReference type="VEuPathDB" id="VectorBase:AGAP029198"/>
<dbReference type="GO" id="GO:0017056">
    <property type="term" value="F:structural constituent of nuclear pore"/>
    <property type="evidence" value="ECO:0007669"/>
    <property type="project" value="InterPro"/>
</dbReference>
<dbReference type="GO" id="GO:0005643">
    <property type="term" value="C:nuclear pore"/>
    <property type="evidence" value="ECO:0007669"/>
    <property type="project" value="UniProtKB-SubCell"/>
</dbReference>
<dbReference type="AlphaFoldDB" id="A0A3F2YYT3"/>
<evidence type="ECO:0000256" key="4">
    <source>
        <dbReference type="ARBA" id="ARBA00023242"/>
    </source>
</evidence>
<dbReference type="Pfam" id="PF04097">
    <property type="entry name" value="Nic96"/>
    <property type="match status" value="1"/>
</dbReference>
<dbReference type="EnsemblMetazoa" id="AGAP029198-RA">
    <property type="protein sequence ID" value="AGAP029198-PA"/>
    <property type="gene ID" value="AGAP029198"/>
</dbReference>
<evidence type="ECO:0000313" key="6">
    <source>
        <dbReference type="EnsemblMetazoa" id="AGAP029198-PA"/>
    </source>
</evidence>
<accession>A0A3F2YYT3</accession>
<evidence type="ECO:0000313" key="7">
    <source>
        <dbReference type="Proteomes" id="UP000007062"/>
    </source>
</evidence>
<reference evidence="6 7" key="1">
    <citation type="journal article" date="2002" name="Science">
        <title>The genome sequence of the malaria mosquito Anopheles gambiae.</title>
        <authorList>
            <person name="Holt R.A."/>
            <person name="Subramanian G.M."/>
            <person name="Halpern A."/>
            <person name="Sutton G.G."/>
            <person name="Charlab R."/>
            <person name="Nusskern D.R."/>
            <person name="Wincker P."/>
            <person name="Clark A.G."/>
            <person name="Ribeiro J.M."/>
            <person name="Wides R."/>
            <person name="Salzberg S.L."/>
            <person name="Loftus B."/>
            <person name="Yandell M."/>
            <person name="Majoros W.H."/>
            <person name="Rusch D.B."/>
            <person name="Lai Z."/>
            <person name="Kraft C.L."/>
            <person name="Abril J.F."/>
            <person name="Anthouard V."/>
            <person name="Arensburger P."/>
            <person name="Atkinson P.W."/>
            <person name="Baden H."/>
            <person name="de Berardinis V."/>
            <person name="Baldwin D."/>
            <person name="Benes V."/>
            <person name="Biedler J."/>
            <person name="Blass C."/>
            <person name="Bolanos R."/>
            <person name="Boscus D."/>
            <person name="Barnstead M."/>
            <person name="Cai S."/>
            <person name="Center A."/>
            <person name="Chaturverdi K."/>
            <person name="Christophides G.K."/>
            <person name="Chrystal M.A."/>
            <person name="Clamp M."/>
            <person name="Cravchik A."/>
            <person name="Curwen V."/>
            <person name="Dana A."/>
            <person name="Delcher A."/>
            <person name="Dew I."/>
            <person name="Evans C.A."/>
            <person name="Flanigan M."/>
            <person name="Grundschober-Freimoser A."/>
            <person name="Friedli L."/>
            <person name="Gu Z."/>
            <person name="Guan P."/>
            <person name="Guigo R."/>
            <person name="Hillenmeyer M.E."/>
            <person name="Hladun S.L."/>
            <person name="Hogan J.R."/>
            <person name="Hong Y.S."/>
            <person name="Hoover J."/>
            <person name="Jaillon O."/>
            <person name="Ke Z."/>
            <person name="Kodira C."/>
            <person name="Kokoza E."/>
            <person name="Koutsos A."/>
            <person name="Letunic I."/>
            <person name="Levitsky A."/>
            <person name="Liang Y."/>
            <person name="Lin J.J."/>
            <person name="Lobo N.F."/>
            <person name="Lopez J.R."/>
            <person name="Malek J.A."/>
            <person name="McIntosh T.C."/>
            <person name="Meister S."/>
            <person name="Miller J."/>
            <person name="Mobarry C."/>
            <person name="Mongin E."/>
            <person name="Murphy S.D."/>
            <person name="O'Brochta D.A."/>
            <person name="Pfannkoch C."/>
            <person name="Qi R."/>
            <person name="Regier M.A."/>
            <person name="Remington K."/>
            <person name="Shao H."/>
            <person name="Sharakhova M.V."/>
            <person name="Sitter C.D."/>
            <person name="Shetty J."/>
            <person name="Smith T.J."/>
            <person name="Strong R."/>
            <person name="Sun J."/>
            <person name="Thomasova D."/>
            <person name="Ton L.Q."/>
            <person name="Topalis P."/>
            <person name="Tu Z."/>
            <person name="Unger M.F."/>
            <person name="Walenz B."/>
            <person name="Wang A."/>
            <person name="Wang J."/>
            <person name="Wang M."/>
            <person name="Wang X."/>
            <person name="Woodford K.J."/>
            <person name="Wortman J.R."/>
            <person name="Wu M."/>
            <person name="Yao A."/>
            <person name="Zdobnov E.M."/>
            <person name="Zhang H."/>
            <person name="Zhao Q."/>
            <person name="Zhao S."/>
            <person name="Zhu S.C."/>
            <person name="Zhimulev I."/>
            <person name="Coluzzi M."/>
            <person name="della Torre A."/>
            <person name="Roth C.W."/>
            <person name="Louis C."/>
            <person name="Kalush F."/>
            <person name="Mural R.J."/>
            <person name="Myers E.W."/>
            <person name="Adams M.D."/>
            <person name="Smith H.O."/>
            <person name="Broder S."/>
            <person name="Gardner M.J."/>
            <person name="Fraser C.M."/>
            <person name="Birney E."/>
            <person name="Bork P."/>
            <person name="Brey P.T."/>
            <person name="Venter J.C."/>
            <person name="Weissenbach J."/>
            <person name="Kafatos F.C."/>
            <person name="Collins F.H."/>
            <person name="Hoffman S.L."/>
        </authorList>
    </citation>
    <scope>NUCLEOTIDE SEQUENCE [LARGE SCALE GENOMIC DNA]</scope>
    <source>
        <strain evidence="6 7">PEST</strain>
    </source>
</reference>
<dbReference type="GO" id="GO:0015031">
    <property type="term" value="P:protein transport"/>
    <property type="evidence" value="ECO:0007669"/>
    <property type="project" value="UniProtKB-KW"/>
</dbReference>
<dbReference type="InterPro" id="IPR007231">
    <property type="entry name" value="Nucleoporin_int_Nup93/Nic96"/>
</dbReference>
<organism evidence="6 7">
    <name type="scientific">Anopheles gambiae</name>
    <name type="common">African malaria mosquito</name>
    <dbReference type="NCBI Taxonomy" id="7165"/>
    <lineage>
        <taxon>Eukaryota</taxon>
        <taxon>Metazoa</taxon>
        <taxon>Ecdysozoa</taxon>
        <taxon>Arthropoda</taxon>
        <taxon>Hexapoda</taxon>
        <taxon>Insecta</taxon>
        <taxon>Pterygota</taxon>
        <taxon>Neoptera</taxon>
        <taxon>Endopterygota</taxon>
        <taxon>Diptera</taxon>
        <taxon>Nematocera</taxon>
        <taxon>Culicoidea</taxon>
        <taxon>Culicidae</taxon>
        <taxon>Anophelinae</taxon>
        <taxon>Anopheles</taxon>
    </lineage>
</organism>
<dbReference type="VEuPathDB" id="VectorBase:AGAMI1_002605"/>
<dbReference type="Proteomes" id="UP000007062">
    <property type="component" value="Chromosome 2R"/>
</dbReference>
<protein>
    <recommendedName>
        <fullName evidence="5">Nuclear pore protein</fullName>
    </recommendedName>
</protein>
<reference evidence="6 7" key="2">
    <citation type="journal article" date="2004" name="Trends Parasitol.">
        <title>The Anopheles gambiae genome: an update.</title>
        <authorList>
            <person name="Mongin E."/>
            <person name="Louis C."/>
            <person name="Holt R.A."/>
            <person name="Birney E."/>
            <person name="Collins F.H."/>
        </authorList>
    </citation>
    <scope>NUCLEOTIDE SEQUENCE [LARGE SCALE GENOMIC DNA]</scope>
    <source>
        <strain evidence="6 7">PEST</strain>
    </source>
</reference>
<keyword evidence="5" id="KW-0653">Protein transport</keyword>
<dbReference type="EMBL" id="AAAB01008851">
    <property type="status" value="NOT_ANNOTATED_CDS"/>
    <property type="molecule type" value="Genomic_DNA"/>
</dbReference>
<name>A0A3F2YYT3_ANOGA</name>
<keyword evidence="7" id="KW-1185">Reference proteome</keyword>
<comment type="similarity">
    <text evidence="2 5">Belongs to the nucleoporin interacting component (NIC) family.</text>
</comment>
<dbReference type="InParanoid" id="A0A3F2YYT3"/>
<evidence type="ECO:0000256" key="1">
    <source>
        <dbReference type="ARBA" id="ARBA00004567"/>
    </source>
</evidence>
<keyword evidence="5" id="KW-0813">Transport</keyword>
<evidence type="ECO:0000256" key="5">
    <source>
        <dbReference type="RuleBase" id="RU364035"/>
    </source>
</evidence>
<evidence type="ECO:0000256" key="3">
    <source>
        <dbReference type="ARBA" id="ARBA00023132"/>
    </source>
</evidence>